<accession>A0ABQ4BUT2</accession>
<proteinExistence type="predicted"/>
<protein>
    <recommendedName>
        <fullName evidence="4">DUF4190 domain-containing protein</fullName>
    </recommendedName>
</protein>
<feature type="transmembrane region" description="Helical" evidence="1">
    <location>
        <begin position="78"/>
        <end position="99"/>
    </location>
</feature>
<evidence type="ECO:0000256" key="1">
    <source>
        <dbReference type="SAM" id="Phobius"/>
    </source>
</evidence>
<keyword evidence="1" id="KW-1133">Transmembrane helix</keyword>
<evidence type="ECO:0000313" key="2">
    <source>
        <dbReference type="EMBL" id="GIF54293.1"/>
    </source>
</evidence>
<gene>
    <name evidence="2" type="ORF">Air01nite_03880</name>
</gene>
<evidence type="ECO:0000313" key="3">
    <source>
        <dbReference type="Proteomes" id="UP000624325"/>
    </source>
</evidence>
<dbReference type="Proteomes" id="UP000624325">
    <property type="component" value="Unassembled WGS sequence"/>
</dbReference>
<dbReference type="RefSeq" id="WP_203700021.1">
    <property type="nucleotide sequence ID" value="NZ_BAAALU010000011.1"/>
</dbReference>
<keyword evidence="1" id="KW-0812">Transmembrane</keyword>
<evidence type="ECO:0008006" key="4">
    <source>
        <dbReference type="Google" id="ProtNLM"/>
    </source>
</evidence>
<comment type="caution">
    <text evidence="2">The sequence shown here is derived from an EMBL/GenBank/DDBJ whole genome shotgun (WGS) entry which is preliminary data.</text>
</comment>
<dbReference type="EMBL" id="BONC01000002">
    <property type="protein sequence ID" value="GIF54293.1"/>
    <property type="molecule type" value="Genomic_DNA"/>
</dbReference>
<sequence>MQPTEALRHPLDPDPVRATKAGAVFGLGLLAAVTGVFVGGIVPATVALLLARQARREAYASRGYLTGSVWLHRGERMAWIGIMLAIATIVILTVIGILGSTNPGGVQDFGPGVD</sequence>
<keyword evidence="3" id="KW-1185">Reference proteome</keyword>
<organism evidence="2 3">
    <name type="scientific">Asanoa iriomotensis</name>
    <dbReference type="NCBI Taxonomy" id="234613"/>
    <lineage>
        <taxon>Bacteria</taxon>
        <taxon>Bacillati</taxon>
        <taxon>Actinomycetota</taxon>
        <taxon>Actinomycetes</taxon>
        <taxon>Micromonosporales</taxon>
        <taxon>Micromonosporaceae</taxon>
        <taxon>Asanoa</taxon>
    </lineage>
</organism>
<reference evidence="2 3" key="1">
    <citation type="submission" date="2021-01" db="EMBL/GenBank/DDBJ databases">
        <title>Whole genome shotgun sequence of Asanoa iriomotensis NBRC 100142.</title>
        <authorList>
            <person name="Komaki H."/>
            <person name="Tamura T."/>
        </authorList>
    </citation>
    <scope>NUCLEOTIDE SEQUENCE [LARGE SCALE GENOMIC DNA]</scope>
    <source>
        <strain evidence="2 3">NBRC 100142</strain>
    </source>
</reference>
<keyword evidence="1" id="KW-0472">Membrane</keyword>
<name>A0ABQ4BUT2_9ACTN</name>
<feature type="transmembrane region" description="Helical" evidence="1">
    <location>
        <begin position="23"/>
        <end position="51"/>
    </location>
</feature>